<dbReference type="eggNOG" id="ENOG5030DPD">
    <property type="taxonomic scope" value="Bacteria"/>
</dbReference>
<dbReference type="AlphaFoldDB" id="A0A161JBH0"/>
<sequence>METEKRLRLFEEVLFELKNRSTEHTFVPRHPKLKRTILSLITALSRKGSFEERELYNSAVTIAWEVLGSFSLAEDVDWDEVISGEDKLNLNRIVKAIVRKIEHELPAIANPNTRRLYDPETGGKVFVTVNFESLDRPLYDEAGDVVGSLVEEVSESFFAPSFTYAKNPFLEWFRNNRHEFLTARQNEFIDGLSTGLLKKDSDYIDDNDFEKLAGMKTHDLDRIKKRIKERTLKAWEEQRREMPELTRRGSYLARQITEWKAFLELADSDEQLSSQNARLSEWIRSREFAVDFVYDALDHDISATKGFVAYLKDETKEIAPTSLYEIYVLVVAEVERLAGELARISRGTLEKSPDQELRDVNAKRRRDYKEFTQEQPCYWYDANGELMRVFKSNLKEYKIMDLNAFGHLTDKRDF</sequence>
<evidence type="ECO:0000313" key="1">
    <source>
        <dbReference type="EMBL" id="AND39601.1"/>
    </source>
</evidence>
<name>A0A161JBH0_9BACI</name>
<organism evidence="1 2">
    <name type="scientific">Cytobacillus oceanisediminis 2691</name>
    <dbReference type="NCBI Taxonomy" id="1196031"/>
    <lineage>
        <taxon>Bacteria</taxon>
        <taxon>Bacillati</taxon>
        <taxon>Bacillota</taxon>
        <taxon>Bacilli</taxon>
        <taxon>Bacillales</taxon>
        <taxon>Bacillaceae</taxon>
        <taxon>Cytobacillus</taxon>
    </lineage>
</organism>
<gene>
    <name evidence="1" type="ORF">A361_10790</name>
</gene>
<dbReference type="RefSeq" id="WP_019381921.1">
    <property type="nucleotide sequence ID" value="NZ_CP015506.1"/>
</dbReference>
<dbReference type="KEGG" id="bon:A361_10790"/>
<dbReference type="STRING" id="1196031.A361_10790"/>
<proteinExistence type="predicted"/>
<dbReference type="EMBL" id="CP015506">
    <property type="protein sequence ID" value="AND39601.1"/>
    <property type="molecule type" value="Genomic_DNA"/>
</dbReference>
<dbReference type="Proteomes" id="UP000077856">
    <property type="component" value="Chromosome"/>
</dbReference>
<reference evidence="1 2" key="1">
    <citation type="submission" date="2016-04" db="EMBL/GenBank/DDBJ databases">
        <title>Complete genome sequence of Bacillus oceanisediminis strain 2691.</title>
        <authorList>
            <person name="Jeong H."/>
            <person name="Kim H.J."/>
            <person name="Lee D.-W."/>
        </authorList>
    </citation>
    <scope>NUCLEOTIDE SEQUENCE [LARGE SCALE GENOMIC DNA]</scope>
    <source>
        <strain evidence="1 2">2691</strain>
    </source>
</reference>
<evidence type="ECO:0000313" key="2">
    <source>
        <dbReference type="Proteomes" id="UP000077856"/>
    </source>
</evidence>
<protein>
    <submittedName>
        <fullName evidence="1">Uncharacterized protein</fullName>
    </submittedName>
</protein>
<accession>A0A161JBH0</accession>